<sequence>MRPAARKPSP</sequence>
<reference evidence="2" key="1">
    <citation type="submission" date="2022-11" db="UniProtKB">
        <authorList>
            <consortium name="WormBaseParasite"/>
        </authorList>
    </citation>
    <scope>IDENTIFICATION</scope>
</reference>
<proteinExistence type="predicted"/>
<dbReference type="WBParaSite" id="nRc.2.0.1.t19235-RA">
    <property type="protein sequence ID" value="nRc.2.0.1.t19235-RA"/>
    <property type="gene ID" value="nRc.2.0.1.g19235"/>
</dbReference>
<organism evidence="1 2">
    <name type="scientific">Romanomermis culicivorax</name>
    <name type="common">Nematode worm</name>
    <dbReference type="NCBI Taxonomy" id="13658"/>
    <lineage>
        <taxon>Eukaryota</taxon>
        <taxon>Metazoa</taxon>
        <taxon>Ecdysozoa</taxon>
        <taxon>Nematoda</taxon>
        <taxon>Enoplea</taxon>
        <taxon>Dorylaimia</taxon>
        <taxon>Mermithida</taxon>
        <taxon>Mermithoidea</taxon>
        <taxon>Mermithidae</taxon>
        <taxon>Romanomermis</taxon>
    </lineage>
</organism>
<name>A0A915IYP3_ROMCU</name>
<dbReference type="Proteomes" id="UP000887565">
    <property type="component" value="Unplaced"/>
</dbReference>
<evidence type="ECO:0000313" key="1">
    <source>
        <dbReference type="Proteomes" id="UP000887565"/>
    </source>
</evidence>
<keyword evidence="1" id="KW-1185">Reference proteome</keyword>
<accession>A0A915IYP3</accession>
<protein>
    <submittedName>
        <fullName evidence="2">Uncharacterized protein</fullName>
    </submittedName>
</protein>
<evidence type="ECO:0000313" key="2">
    <source>
        <dbReference type="WBParaSite" id="nRc.2.0.1.t19235-RA"/>
    </source>
</evidence>